<feature type="non-terminal residue" evidence="1">
    <location>
        <position position="264"/>
    </location>
</feature>
<accession>A0ABQ9K7Z6</accession>
<name>A0ABQ9K7Z6_9CUCU</name>
<evidence type="ECO:0000313" key="1">
    <source>
        <dbReference type="EMBL" id="KAJ8986147.1"/>
    </source>
</evidence>
<dbReference type="Proteomes" id="UP001162164">
    <property type="component" value="Unassembled WGS sequence"/>
</dbReference>
<protein>
    <submittedName>
        <fullName evidence="1">Uncharacterized protein</fullName>
    </submittedName>
</protein>
<proteinExistence type="predicted"/>
<keyword evidence="2" id="KW-1185">Reference proteome</keyword>
<evidence type="ECO:0000313" key="2">
    <source>
        <dbReference type="Proteomes" id="UP001162164"/>
    </source>
</evidence>
<sequence>MWKSEIDFENDLEEFSEIEVIRNDYDVTTPQSLLDWEASNGINNHRSVFDVPDFTEDVTYVVSGRGRGGRSTIIRPGVPDRCQQENDIKKLIRQVSGPGYSNELIEQYLVRNKDTKRNYMPHAPKLKQYIAVGLSKAFDRRHTQKTSPSHVPLRQFFSQLHLSESEIVEEEKPSEPAAPLPLCEILRRAKDEAKRKPRKRTPWKIRLLKIVGWAAKNDSGNRDDPSNMWRRRDGPTSKISFSVCRGEILTLNRSRTSVVEIAAL</sequence>
<reference evidence="1" key="1">
    <citation type="journal article" date="2023" name="Insect Mol. Biol.">
        <title>Genome sequencing provides insights into the evolution of gene families encoding plant cell wall-degrading enzymes in longhorned beetles.</title>
        <authorList>
            <person name="Shin N.R."/>
            <person name="Okamura Y."/>
            <person name="Kirsch R."/>
            <person name="Pauchet Y."/>
        </authorList>
    </citation>
    <scope>NUCLEOTIDE SEQUENCE</scope>
    <source>
        <strain evidence="1">MMC_N1</strain>
    </source>
</reference>
<dbReference type="EMBL" id="JAPWTJ010000002">
    <property type="protein sequence ID" value="KAJ8986147.1"/>
    <property type="molecule type" value="Genomic_DNA"/>
</dbReference>
<comment type="caution">
    <text evidence="1">The sequence shown here is derived from an EMBL/GenBank/DDBJ whole genome shotgun (WGS) entry which is preliminary data.</text>
</comment>
<organism evidence="1 2">
    <name type="scientific">Molorchus minor</name>
    <dbReference type="NCBI Taxonomy" id="1323400"/>
    <lineage>
        <taxon>Eukaryota</taxon>
        <taxon>Metazoa</taxon>
        <taxon>Ecdysozoa</taxon>
        <taxon>Arthropoda</taxon>
        <taxon>Hexapoda</taxon>
        <taxon>Insecta</taxon>
        <taxon>Pterygota</taxon>
        <taxon>Neoptera</taxon>
        <taxon>Endopterygota</taxon>
        <taxon>Coleoptera</taxon>
        <taxon>Polyphaga</taxon>
        <taxon>Cucujiformia</taxon>
        <taxon>Chrysomeloidea</taxon>
        <taxon>Cerambycidae</taxon>
        <taxon>Lamiinae</taxon>
        <taxon>Monochamini</taxon>
        <taxon>Molorchus</taxon>
    </lineage>
</organism>
<gene>
    <name evidence="1" type="ORF">NQ317_005620</name>
</gene>